<comment type="caution">
    <text evidence="3">The sequence shown here is derived from an EMBL/GenBank/DDBJ whole genome shotgun (WGS) entry which is preliminary data.</text>
</comment>
<evidence type="ECO:0000259" key="2">
    <source>
        <dbReference type="Pfam" id="PF01551"/>
    </source>
</evidence>
<gene>
    <name evidence="3" type="ORF">FCK90_06845</name>
</gene>
<keyword evidence="1" id="KW-0812">Transmembrane</keyword>
<reference evidence="3 4" key="1">
    <citation type="submission" date="2019-05" db="EMBL/GenBank/DDBJ databases">
        <title>Kocuria coralli sp. nov., a novel actinobacterium isolated from coral reef seawater.</title>
        <authorList>
            <person name="Li J."/>
        </authorList>
    </citation>
    <scope>NUCLEOTIDE SEQUENCE [LARGE SCALE GENOMIC DNA]</scope>
    <source>
        <strain evidence="3 4">SCSIO 13007</strain>
    </source>
</reference>
<dbReference type="PANTHER" id="PTHR21666">
    <property type="entry name" value="PEPTIDASE-RELATED"/>
    <property type="match status" value="1"/>
</dbReference>
<feature type="domain" description="M23ase beta-sheet core" evidence="2">
    <location>
        <begin position="171"/>
        <end position="243"/>
    </location>
</feature>
<dbReference type="Gene3D" id="2.70.70.10">
    <property type="entry name" value="Glucose Permease (Domain IIA)"/>
    <property type="match status" value="1"/>
</dbReference>
<dbReference type="SUPFAM" id="SSF51261">
    <property type="entry name" value="Duplicated hybrid motif"/>
    <property type="match status" value="1"/>
</dbReference>
<dbReference type="EMBL" id="SZWF01000006">
    <property type="protein sequence ID" value="KAA9394529.1"/>
    <property type="molecule type" value="Genomic_DNA"/>
</dbReference>
<keyword evidence="4" id="KW-1185">Reference proteome</keyword>
<evidence type="ECO:0000313" key="3">
    <source>
        <dbReference type="EMBL" id="KAA9394529.1"/>
    </source>
</evidence>
<dbReference type="AlphaFoldDB" id="A0A5J5KXY1"/>
<dbReference type="InterPro" id="IPR011055">
    <property type="entry name" value="Dup_hybrid_motif"/>
</dbReference>
<dbReference type="InterPro" id="IPR016047">
    <property type="entry name" value="M23ase_b-sheet_dom"/>
</dbReference>
<protein>
    <submittedName>
        <fullName evidence="3">M23 family metallopeptidase</fullName>
    </submittedName>
</protein>
<dbReference type="OrthoDB" id="9809488at2"/>
<proteinExistence type="predicted"/>
<keyword evidence="1" id="KW-0472">Membrane</keyword>
<evidence type="ECO:0000313" key="4">
    <source>
        <dbReference type="Proteomes" id="UP000325957"/>
    </source>
</evidence>
<dbReference type="RefSeq" id="WP_158033552.1">
    <property type="nucleotide sequence ID" value="NZ_ML708615.1"/>
</dbReference>
<evidence type="ECO:0000256" key="1">
    <source>
        <dbReference type="SAM" id="Phobius"/>
    </source>
</evidence>
<feature type="transmembrane region" description="Helical" evidence="1">
    <location>
        <begin position="12"/>
        <end position="34"/>
    </location>
</feature>
<sequence>MKRILLALYRLRGALYIPVIVVLLANIVAARYLSDGIRDVWTVIVYGALAVMVLCLVLILLGRWLAPVHEPRRVQSPVRGRWVAMNSPASKVPSHGIRMYGQSHAIDLVAEPDDGRPRPEFGGKEAMRANEEYPAFGEPVYAMIDGVVVRSSDWRRDHRARSNLLGYFYMMAEGVVRELGGPGFIVGNHVTIRSDDGVFATVAHLQRGSAEVQAGDRVTAGDRIGRCGNTGNSSEPHVHAQLMDRVSLRTAQGMPFVFADVVLGDDPGASDGVPENGQAMATRP</sequence>
<dbReference type="GO" id="GO:0004222">
    <property type="term" value="F:metalloendopeptidase activity"/>
    <property type="evidence" value="ECO:0007669"/>
    <property type="project" value="TreeGrafter"/>
</dbReference>
<dbReference type="CDD" id="cd12797">
    <property type="entry name" value="M23_peptidase"/>
    <property type="match status" value="1"/>
</dbReference>
<dbReference type="Pfam" id="PF01551">
    <property type="entry name" value="Peptidase_M23"/>
    <property type="match status" value="1"/>
</dbReference>
<dbReference type="InterPro" id="IPR050570">
    <property type="entry name" value="Cell_wall_metabolism_enzyme"/>
</dbReference>
<accession>A0A5J5KXY1</accession>
<organism evidence="3 4">
    <name type="scientific">Kocuria coralli</name>
    <dbReference type="NCBI Taxonomy" id="1461025"/>
    <lineage>
        <taxon>Bacteria</taxon>
        <taxon>Bacillati</taxon>
        <taxon>Actinomycetota</taxon>
        <taxon>Actinomycetes</taxon>
        <taxon>Micrococcales</taxon>
        <taxon>Micrococcaceae</taxon>
        <taxon>Kocuria</taxon>
    </lineage>
</organism>
<name>A0A5J5KXY1_9MICC</name>
<keyword evidence="1" id="KW-1133">Transmembrane helix</keyword>
<dbReference type="PANTHER" id="PTHR21666:SF270">
    <property type="entry name" value="MUREIN HYDROLASE ACTIVATOR ENVC"/>
    <property type="match status" value="1"/>
</dbReference>
<feature type="transmembrane region" description="Helical" evidence="1">
    <location>
        <begin position="40"/>
        <end position="66"/>
    </location>
</feature>
<dbReference type="Proteomes" id="UP000325957">
    <property type="component" value="Unassembled WGS sequence"/>
</dbReference>